<dbReference type="EMBL" id="BOPF01000030">
    <property type="protein sequence ID" value="GIJ49780.1"/>
    <property type="molecule type" value="Genomic_DNA"/>
</dbReference>
<keyword evidence="2" id="KW-0812">Transmembrane</keyword>
<feature type="region of interest" description="Disordered" evidence="1">
    <location>
        <begin position="276"/>
        <end position="298"/>
    </location>
</feature>
<evidence type="ECO:0000313" key="5">
    <source>
        <dbReference type="Proteomes" id="UP000619260"/>
    </source>
</evidence>
<feature type="region of interest" description="Disordered" evidence="1">
    <location>
        <begin position="452"/>
        <end position="486"/>
    </location>
</feature>
<dbReference type="Proteomes" id="UP000619260">
    <property type="component" value="Unassembled WGS sequence"/>
</dbReference>
<keyword evidence="2" id="KW-1133">Transmembrane helix</keyword>
<dbReference type="Pfam" id="PF03704">
    <property type="entry name" value="BTAD"/>
    <property type="match status" value="1"/>
</dbReference>
<dbReference type="InterPro" id="IPR036388">
    <property type="entry name" value="WH-like_DNA-bd_sf"/>
</dbReference>
<accession>A0A8J4DT01</accession>
<comment type="caution">
    <text evidence="4">The sequence shown here is derived from an EMBL/GenBank/DDBJ whole genome shotgun (WGS) entry which is preliminary data.</text>
</comment>
<feature type="transmembrane region" description="Helical" evidence="2">
    <location>
        <begin position="99"/>
        <end position="125"/>
    </location>
</feature>
<dbReference type="PANTHER" id="PTHR35807">
    <property type="entry name" value="TRANSCRIPTIONAL REGULATOR REDD-RELATED"/>
    <property type="match status" value="1"/>
</dbReference>
<keyword evidence="2" id="KW-0472">Membrane</keyword>
<feature type="domain" description="Bacterial transcriptional activator" evidence="3">
    <location>
        <begin position="586"/>
        <end position="723"/>
    </location>
</feature>
<dbReference type="SMART" id="SM01043">
    <property type="entry name" value="BTAD"/>
    <property type="match status" value="1"/>
</dbReference>
<reference evidence="4" key="1">
    <citation type="submission" date="2021-01" db="EMBL/GenBank/DDBJ databases">
        <title>Whole genome shotgun sequence of Virgisporangium aliadipatigenens NBRC 105644.</title>
        <authorList>
            <person name="Komaki H."/>
            <person name="Tamura T."/>
        </authorList>
    </citation>
    <scope>NUCLEOTIDE SEQUENCE</scope>
    <source>
        <strain evidence="4">NBRC 105644</strain>
    </source>
</reference>
<dbReference type="Gene3D" id="1.10.10.10">
    <property type="entry name" value="Winged helix-like DNA-binding domain superfamily/Winged helix DNA-binding domain"/>
    <property type="match status" value="1"/>
</dbReference>
<dbReference type="Gene3D" id="1.25.40.10">
    <property type="entry name" value="Tetratricopeptide repeat domain"/>
    <property type="match status" value="1"/>
</dbReference>
<evidence type="ECO:0000256" key="1">
    <source>
        <dbReference type="SAM" id="MobiDB-lite"/>
    </source>
</evidence>
<feature type="transmembrane region" description="Helical" evidence="2">
    <location>
        <begin position="45"/>
        <end position="66"/>
    </location>
</feature>
<evidence type="ECO:0000256" key="2">
    <source>
        <dbReference type="SAM" id="Phobius"/>
    </source>
</evidence>
<name>A0A8J4DT01_9ACTN</name>
<sequence>MVGTPRLVDIPAPHNDTSTAVTPPRTNPPHVPRGILAWAKRSASVALDVTLTAAVLIGIPALLWWWGGWPPWPTTLPTTDELLKWTSALPRLPAEARYFGARIIACAVWLLWLLIVIRAASITLVAAARLGRRLARRPRPAMPRLLPGGPTQVIAGGMVGAVAVGLTTATTPPGPDIALAAVPPTPDTDTTPTTPQPPAPAVVPPAVTAEPVSAVGLSLPDGSWLDGHLTDTLTAAVTARWIHRRRLYRPGTITTTRTDPDLAPVPPPIAAILRAAAPTPPGEDPSESRDTTPSPVLTPPPGMLCWTGPGADAALRAAVAATLLTPTGGTVWCTTTTWERLFGTAAHSGLARLRLAVDAARLLDDYEQHLLNRIPEPAASTRTLVLIEPPSSTDLPRWRFAAAVAAHLHTTTLMLGPAPDEETPTWHIDTDGTTTGGRLSVLTPPTGHATVALAHDPTTSPEPRSPAKETATGNSAHSMADNGSRPALRLRVLGDTVLYDRHGGMTEIPIQRRAAVEVLVLLAVHKHGLTTGELLAAMWPDVRTHSAYRRLQTTLSSLRTALRPYAADALDRTGDRYRLHPTHLDVDLWTYEHLRSRAATAADTEQRQEALRALTDLYADELAAGADWPWLTPHREATRRTTIDAYLHLADAATDHGATLDLLRQALDVDPLNESVHRRIMKHHADGADLDAAAHTYRHLTQQLAAYGIAPDDETVRLAEHLLTTRSPNP</sequence>
<dbReference type="SUPFAM" id="SSF48452">
    <property type="entry name" value="TPR-like"/>
    <property type="match status" value="1"/>
</dbReference>
<gene>
    <name evidence="4" type="ORF">Val02_66660</name>
</gene>
<organism evidence="4 5">
    <name type="scientific">Virgisporangium aliadipatigenens</name>
    <dbReference type="NCBI Taxonomy" id="741659"/>
    <lineage>
        <taxon>Bacteria</taxon>
        <taxon>Bacillati</taxon>
        <taxon>Actinomycetota</taxon>
        <taxon>Actinomycetes</taxon>
        <taxon>Micromonosporales</taxon>
        <taxon>Micromonosporaceae</taxon>
        <taxon>Virgisporangium</taxon>
    </lineage>
</organism>
<proteinExistence type="predicted"/>
<dbReference type="InterPro" id="IPR011990">
    <property type="entry name" value="TPR-like_helical_dom_sf"/>
</dbReference>
<dbReference type="InterPro" id="IPR051677">
    <property type="entry name" value="AfsR-DnrI-RedD_regulator"/>
</dbReference>
<evidence type="ECO:0000259" key="3">
    <source>
        <dbReference type="SMART" id="SM01043"/>
    </source>
</evidence>
<dbReference type="InterPro" id="IPR005158">
    <property type="entry name" value="BTAD"/>
</dbReference>
<dbReference type="AlphaFoldDB" id="A0A8J4DT01"/>
<feature type="transmembrane region" description="Helical" evidence="2">
    <location>
        <begin position="145"/>
        <end position="166"/>
    </location>
</feature>
<keyword evidence="5" id="KW-1185">Reference proteome</keyword>
<evidence type="ECO:0000313" key="4">
    <source>
        <dbReference type="EMBL" id="GIJ49780.1"/>
    </source>
</evidence>
<protein>
    <recommendedName>
        <fullName evidence="3">Bacterial transcriptional activator domain-containing protein</fullName>
    </recommendedName>
</protein>